<comment type="subcellular location">
    <subcellularLocation>
        <location evidence="1">Cell membrane</location>
        <topology evidence="1">Multi-pass membrane protein</topology>
    </subcellularLocation>
</comment>
<feature type="transmembrane region" description="Helical" evidence="9">
    <location>
        <begin position="123"/>
        <end position="141"/>
    </location>
</feature>
<evidence type="ECO:0000256" key="5">
    <source>
        <dbReference type="ARBA" id="ARBA00022692"/>
    </source>
</evidence>
<organism evidence="10 11">
    <name type="scientific">Alloscardovia macacae</name>
    <dbReference type="NCBI Taxonomy" id="1160091"/>
    <lineage>
        <taxon>Bacteria</taxon>
        <taxon>Bacillati</taxon>
        <taxon>Actinomycetota</taxon>
        <taxon>Actinomycetes</taxon>
        <taxon>Bifidobacteriales</taxon>
        <taxon>Bifidobacteriaceae</taxon>
        <taxon>Alloscardovia</taxon>
    </lineage>
</organism>
<reference evidence="10 11" key="1">
    <citation type="journal article" date="2017" name="BMC Genomics">
        <title>Comparative genomic and phylogenomic analyses of the Bifidobacteriaceae family.</title>
        <authorList>
            <person name="Lugli G.A."/>
            <person name="Milani C."/>
            <person name="Turroni F."/>
            <person name="Duranti S."/>
            <person name="Mancabelli L."/>
            <person name="Mangifesta M."/>
            <person name="Ferrario C."/>
            <person name="Modesto M."/>
            <person name="Mattarelli P."/>
            <person name="Jiri K."/>
            <person name="van Sinderen D."/>
            <person name="Ventura M."/>
        </authorList>
    </citation>
    <scope>NUCLEOTIDE SEQUENCE [LARGE SCALE GENOMIC DNA]</scope>
    <source>
        <strain evidence="10 11">DSM 24762</strain>
    </source>
</reference>
<keyword evidence="7 9" id="KW-0472">Membrane</keyword>
<dbReference type="GO" id="GO:0055085">
    <property type="term" value="P:transmembrane transport"/>
    <property type="evidence" value="ECO:0007669"/>
    <property type="project" value="TreeGrafter"/>
</dbReference>
<evidence type="ECO:0000256" key="4">
    <source>
        <dbReference type="ARBA" id="ARBA00022475"/>
    </source>
</evidence>
<evidence type="ECO:0000256" key="8">
    <source>
        <dbReference type="SAM" id="MobiDB-lite"/>
    </source>
</evidence>
<evidence type="ECO:0000313" key="11">
    <source>
        <dbReference type="Proteomes" id="UP000243657"/>
    </source>
</evidence>
<feature type="transmembrane region" description="Helical" evidence="9">
    <location>
        <begin position="261"/>
        <end position="281"/>
    </location>
</feature>
<comment type="caution">
    <text evidence="10">The sequence shown here is derived from an EMBL/GenBank/DDBJ whole genome shotgun (WGS) entry which is preliminary data.</text>
</comment>
<dbReference type="AlphaFoldDB" id="A0A261F856"/>
<feature type="transmembrane region" description="Helical" evidence="9">
    <location>
        <begin position="147"/>
        <end position="169"/>
    </location>
</feature>
<evidence type="ECO:0000313" key="10">
    <source>
        <dbReference type="EMBL" id="OZG55056.1"/>
    </source>
</evidence>
<evidence type="ECO:0000256" key="3">
    <source>
        <dbReference type="ARBA" id="ARBA00022448"/>
    </source>
</evidence>
<dbReference type="Proteomes" id="UP000243657">
    <property type="component" value="Unassembled WGS sequence"/>
</dbReference>
<dbReference type="Pfam" id="PF01594">
    <property type="entry name" value="AI-2E_transport"/>
    <property type="match status" value="1"/>
</dbReference>
<feature type="transmembrane region" description="Helical" evidence="9">
    <location>
        <begin position="348"/>
        <end position="366"/>
    </location>
</feature>
<evidence type="ECO:0000256" key="2">
    <source>
        <dbReference type="ARBA" id="ARBA00009773"/>
    </source>
</evidence>
<name>A0A261F856_9BIFI</name>
<dbReference type="EMBL" id="MWWT01000001">
    <property type="protein sequence ID" value="OZG55056.1"/>
    <property type="molecule type" value="Genomic_DNA"/>
</dbReference>
<evidence type="ECO:0000256" key="1">
    <source>
        <dbReference type="ARBA" id="ARBA00004651"/>
    </source>
</evidence>
<evidence type="ECO:0000256" key="6">
    <source>
        <dbReference type="ARBA" id="ARBA00022989"/>
    </source>
</evidence>
<dbReference type="InterPro" id="IPR002549">
    <property type="entry name" value="AI-2E-like"/>
</dbReference>
<keyword evidence="6 9" id="KW-1133">Transmembrane helix</keyword>
<feature type="compositionally biased region" description="Basic and acidic residues" evidence="8">
    <location>
        <begin position="568"/>
        <end position="579"/>
    </location>
</feature>
<feature type="transmembrane region" description="Helical" evidence="9">
    <location>
        <begin position="181"/>
        <end position="202"/>
    </location>
</feature>
<gene>
    <name evidence="10" type="ORF">ALMA_0381</name>
</gene>
<dbReference type="PANTHER" id="PTHR21716:SF53">
    <property type="entry name" value="PERMEASE PERM-RELATED"/>
    <property type="match status" value="1"/>
</dbReference>
<sequence>MVAFRKQARTRRDSFHVGITIDTVDMKNSVVATVYKMLEGKKTTRLCPSGIISDMTHETARENPAIEEKLAEKAQTSVRTRSRAHAQNEHAHVHNVQGEVADLASIFPRKGDSRRPPEWYTRALLYAFIAIALGYFVWQAFDAVQGVILNIVISLFIAFAIEPIVKWLISKGWKRNLSTGLTLLFLFILISIFIAVFGNLMVQQIVSIVSGLPDLYAQLTEFVKKQFNYTLPQMNALSGTILANIRTDSIGSFAGQALSTASSAFSAMLDLLTIVLVTYYMSAYGPNMRKVICHYMPAESQKRFLVTWTVVQDQISGFLYSRIVLALVNAACLSVFMIILHVPNWLPLALACGIISQFVPMIGTYIGGALPAVFAWGTNGLQTGIYVIIFIIIYQQIENNVISPMITRSTMDLNPAIALLGVFAFSAIWGALGGFLALPIIASIQALLSTYLKRYDLVDSELLDDPKPQNSSVLARSVQGAGEKISETMMVPLRGSNTQSRHVTAEDLRRFRESVEGTGALPKAEESVLEYLESEDDENAEPDENAQRVPSSAAPIAPAKPARPRKRLTGDMPEREEKN</sequence>
<accession>A0A261F856</accession>
<proteinExistence type="inferred from homology"/>
<feature type="region of interest" description="Disordered" evidence="8">
    <location>
        <begin position="514"/>
        <end position="579"/>
    </location>
</feature>
<dbReference type="GO" id="GO:0005886">
    <property type="term" value="C:plasma membrane"/>
    <property type="evidence" value="ECO:0007669"/>
    <property type="project" value="UniProtKB-SubCell"/>
</dbReference>
<dbReference type="PANTHER" id="PTHR21716">
    <property type="entry name" value="TRANSMEMBRANE PROTEIN"/>
    <property type="match status" value="1"/>
</dbReference>
<evidence type="ECO:0000256" key="9">
    <source>
        <dbReference type="SAM" id="Phobius"/>
    </source>
</evidence>
<keyword evidence="4" id="KW-1003">Cell membrane</keyword>
<feature type="transmembrane region" description="Helical" evidence="9">
    <location>
        <begin position="373"/>
        <end position="397"/>
    </location>
</feature>
<protein>
    <submittedName>
        <fullName evidence="10">AI-2E family transporter</fullName>
    </submittedName>
</protein>
<feature type="compositionally biased region" description="Low complexity" evidence="8">
    <location>
        <begin position="550"/>
        <end position="560"/>
    </location>
</feature>
<feature type="compositionally biased region" description="Acidic residues" evidence="8">
    <location>
        <begin position="532"/>
        <end position="544"/>
    </location>
</feature>
<keyword evidence="5 9" id="KW-0812">Transmembrane</keyword>
<keyword evidence="3" id="KW-0813">Transport</keyword>
<evidence type="ECO:0000256" key="7">
    <source>
        <dbReference type="ARBA" id="ARBA00023136"/>
    </source>
</evidence>
<feature type="transmembrane region" description="Helical" evidence="9">
    <location>
        <begin position="417"/>
        <end position="444"/>
    </location>
</feature>
<comment type="similarity">
    <text evidence="2">Belongs to the autoinducer-2 exporter (AI-2E) (TC 2.A.86) family.</text>
</comment>
<keyword evidence="11" id="KW-1185">Reference proteome</keyword>
<feature type="transmembrane region" description="Helical" evidence="9">
    <location>
        <begin position="323"/>
        <end position="342"/>
    </location>
</feature>